<evidence type="ECO:0000256" key="5">
    <source>
        <dbReference type="ARBA" id="ARBA00022989"/>
    </source>
</evidence>
<gene>
    <name evidence="9" type="ORF">I8J29_16005</name>
</gene>
<evidence type="ECO:0000256" key="8">
    <source>
        <dbReference type="SAM" id="Phobius"/>
    </source>
</evidence>
<name>A0ABS3WBP1_9BACL</name>
<comment type="similarity">
    <text evidence="2">Belongs to the UPF0718 family.</text>
</comment>
<evidence type="ECO:0000256" key="2">
    <source>
        <dbReference type="ARBA" id="ARBA00006386"/>
    </source>
</evidence>
<dbReference type="EMBL" id="JAGGDJ010000011">
    <property type="protein sequence ID" value="MBO7745716.1"/>
    <property type="molecule type" value="Genomic_DNA"/>
</dbReference>
<feature type="transmembrane region" description="Helical" evidence="8">
    <location>
        <begin position="158"/>
        <end position="180"/>
    </location>
</feature>
<feature type="transmembrane region" description="Helical" evidence="8">
    <location>
        <begin position="298"/>
        <end position="314"/>
    </location>
</feature>
<feature type="transmembrane region" description="Helical" evidence="8">
    <location>
        <begin position="14"/>
        <end position="32"/>
    </location>
</feature>
<keyword evidence="10" id="KW-1185">Reference proteome</keyword>
<protein>
    <submittedName>
        <fullName evidence="9">Permease</fullName>
    </submittedName>
</protein>
<feature type="compositionally biased region" description="Basic and acidic residues" evidence="7">
    <location>
        <begin position="207"/>
        <end position="216"/>
    </location>
</feature>
<feature type="compositionally biased region" description="Basic residues" evidence="7">
    <location>
        <begin position="222"/>
        <end position="237"/>
    </location>
</feature>
<evidence type="ECO:0000256" key="7">
    <source>
        <dbReference type="SAM" id="MobiDB-lite"/>
    </source>
</evidence>
<evidence type="ECO:0000256" key="1">
    <source>
        <dbReference type="ARBA" id="ARBA00004651"/>
    </source>
</evidence>
<reference evidence="9 10" key="1">
    <citation type="submission" date="2021-03" db="EMBL/GenBank/DDBJ databases">
        <title>Paenibacillus artemisicola MWE-103 whole genome sequence.</title>
        <authorList>
            <person name="Ham Y.J."/>
        </authorList>
    </citation>
    <scope>NUCLEOTIDE SEQUENCE [LARGE SCALE GENOMIC DNA]</scope>
    <source>
        <strain evidence="9 10">MWE-103</strain>
    </source>
</reference>
<evidence type="ECO:0000256" key="4">
    <source>
        <dbReference type="ARBA" id="ARBA00022692"/>
    </source>
</evidence>
<feature type="transmembrane region" description="Helical" evidence="8">
    <location>
        <begin position="90"/>
        <end position="114"/>
    </location>
</feature>
<dbReference type="InterPro" id="IPR052923">
    <property type="entry name" value="UPF0718"/>
</dbReference>
<keyword evidence="5 8" id="KW-1133">Transmembrane helix</keyword>
<feature type="compositionally biased region" description="Low complexity" evidence="7">
    <location>
        <begin position="190"/>
        <end position="204"/>
    </location>
</feature>
<keyword evidence="3" id="KW-1003">Cell membrane</keyword>
<dbReference type="RefSeq" id="WP_208848540.1">
    <property type="nucleotide sequence ID" value="NZ_JAGGDJ010000011.1"/>
</dbReference>
<feature type="transmembrane region" description="Helical" evidence="8">
    <location>
        <begin position="265"/>
        <end position="286"/>
    </location>
</feature>
<feature type="region of interest" description="Disordered" evidence="7">
    <location>
        <begin position="190"/>
        <end position="246"/>
    </location>
</feature>
<organism evidence="9 10">
    <name type="scientific">Paenibacillus artemisiicola</name>
    <dbReference type="NCBI Taxonomy" id="1172618"/>
    <lineage>
        <taxon>Bacteria</taxon>
        <taxon>Bacillati</taxon>
        <taxon>Bacillota</taxon>
        <taxon>Bacilli</taxon>
        <taxon>Bacillales</taxon>
        <taxon>Paenibacillaceae</taxon>
        <taxon>Paenibacillus</taxon>
    </lineage>
</organism>
<dbReference type="Proteomes" id="UP000670947">
    <property type="component" value="Unassembled WGS sequence"/>
</dbReference>
<accession>A0ABS3WBP1</accession>
<evidence type="ECO:0000313" key="10">
    <source>
        <dbReference type="Proteomes" id="UP000670947"/>
    </source>
</evidence>
<dbReference type="InterPro" id="IPR005524">
    <property type="entry name" value="DUF318"/>
</dbReference>
<feature type="transmembrane region" description="Helical" evidence="8">
    <location>
        <begin position="52"/>
        <end position="78"/>
    </location>
</feature>
<evidence type="ECO:0000256" key="6">
    <source>
        <dbReference type="ARBA" id="ARBA00023136"/>
    </source>
</evidence>
<keyword evidence="6 8" id="KW-0472">Membrane</keyword>
<dbReference type="PANTHER" id="PTHR34184:SF4">
    <property type="entry name" value="UPF0718 PROTEIN YCGR"/>
    <property type="match status" value="1"/>
</dbReference>
<dbReference type="Pfam" id="PF03773">
    <property type="entry name" value="ArsP_1"/>
    <property type="match status" value="1"/>
</dbReference>
<comment type="caution">
    <text evidence="9">The sequence shown here is derived from an EMBL/GenBank/DDBJ whole genome shotgun (WGS) entry which is preliminary data.</text>
</comment>
<evidence type="ECO:0000313" key="9">
    <source>
        <dbReference type="EMBL" id="MBO7745716.1"/>
    </source>
</evidence>
<dbReference type="PANTHER" id="PTHR34184">
    <property type="entry name" value="UPF0718 PROTEIN YCGR"/>
    <property type="match status" value="1"/>
</dbReference>
<keyword evidence="4 8" id="KW-0812">Transmembrane</keyword>
<evidence type="ECO:0000256" key="3">
    <source>
        <dbReference type="ARBA" id="ARBA00022475"/>
    </source>
</evidence>
<feature type="transmembrane region" description="Helical" evidence="8">
    <location>
        <begin position="361"/>
        <end position="381"/>
    </location>
</feature>
<feature type="transmembrane region" description="Helical" evidence="8">
    <location>
        <begin position="126"/>
        <end position="146"/>
    </location>
</feature>
<comment type="subcellular location">
    <subcellularLocation>
        <location evidence="1">Cell membrane</location>
        <topology evidence="1">Multi-pass membrane protein</topology>
    </subcellularLocation>
</comment>
<proteinExistence type="inferred from homology"/>
<sequence>MDAETSGPRSSRRVNLAFGFLFGFLLVLFLKPELLRGWRVPDWAGLNAFKTMFVGIVLEALPFILLSVFVSSLMHVFLPEGWIRRAIPRHPLLGIAAACLLGAVFPVCECGLIPIVRRLIAKGMPLYAGTAFILVGPIVNPIVYGATHAAFRTRPEMLAGRMGLALTVGLAAGLFVYFFVRGDQLRGGSPAASAPVPGPASARPQVHAHDHHHDRSQPAPHHSAHQKHPAHRTHHRDHSQGASRGHGHGNGNKFFAVLHHAGGELFGMGGYLIFGAAVAAAAQAFLPRAELAGIGQSGAGAHMFMMAFGFVLSLCSTSDAFVASSFAGTFPAGALIAMLVFGPMMNVKGTLMLLTAFRARFVLLLTLLVFGLTLAGSLLFARLSGLA</sequence>